<feature type="transmembrane region" description="Helical" evidence="5">
    <location>
        <begin position="133"/>
        <end position="152"/>
    </location>
</feature>
<name>A0A6A5EYC1_PERFL</name>
<evidence type="ECO:0000313" key="8">
    <source>
        <dbReference type="EMBL" id="KAF1394927.1"/>
    </source>
</evidence>
<dbReference type="InterPro" id="IPR013106">
    <property type="entry name" value="Ig_V-set"/>
</dbReference>
<keyword evidence="6" id="KW-0732">Signal</keyword>
<dbReference type="InterPro" id="IPR013783">
    <property type="entry name" value="Ig-like_fold"/>
</dbReference>
<reference evidence="8 9" key="1">
    <citation type="submission" date="2019-06" db="EMBL/GenBank/DDBJ databases">
        <title>A chromosome-scale genome assembly of the European perch, Perca fluviatilis.</title>
        <authorList>
            <person name="Roques C."/>
            <person name="Zahm M."/>
            <person name="Cabau C."/>
            <person name="Klopp C."/>
            <person name="Bouchez O."/>
            <person name="Donnadieu C."/>
            <person name="Kuhl H."/>
            <person name="Gislard M."/>
            <person name="Guendouz S."/>
            <person name="Journot L."/>
            <person name="Haffray P."/>
            <person name="Bestin A."/>
            <person name="Morvezen R."/>
            <person name="Feron R."/>
            <person name="Wen M."/>
            <person name="Jouanno E."/>
            <person name="Herpin A."/>
            <person name="Schartl M."/>
            <person name="Postlethwait J."/>
            <person name="Schaerlinger B."/>
            <person name="Chardard D."/>
            <person name="Lecocq T."/>
            <person name="Poncet C."/>
            <person name="Jaffrelo L."/>
            <person name="Lampietro C."/>
            <person name="Guiguen Y."/>
        </authorList>
    </citation>
    <scope>NUCLEOTIDE SEQUENCE [LARGE SCALE GENOMIC DNA]</scope>
    <source>
        <tissue evidence="8">Blood</tissue>
    </source>
</reference>
<feature type="compositionally biased region" description="Polar residues" evidence="4">
    <location>
        <begin position="177"/>
        <end position="192"/>
    </location>
</feature>
<comment type="caution">
    <text evidence="8">The sequence shown here is derived from an EMBL/GenBank/DDBJ whole genome shotgun (WGS) entry which is preliminary data.</text>
</comment>
<keyword evidence="9" id="KW-1185">Reference proteome</keyword>
<dbReference type="GO" id="GO:0004888">
    <property type="term" value="F:transmembrane signaling receptor activity"/>
    <property type="evidence" value="ECO:0007669"/>
    <property type="project" value="TreeGrafter"/>
</dbReference>
<evidence type="ECO:0000256" key="3">
    <source>
        <dbReference type="ARBA" id="ARBA00023136"/>
    </source>
</evidence>
<evidence type="ECO:0000256" key="6">
    <source>
        <dbReference type="SAM" id="SignalP"/>
    </source>
</evidence>
<dbReference type="Pfam" id="PF07686">
    <property type="entry name" value="V-set"/>
    <property type="match status" value="1"/>
</dbReference>
<dbReference type="Gene3D" id="2.60.40.10">
    <property type="entry name" value="Immunoglobulins"/>
    <property type="match status" value="1"/>
</dbReference>
<dbReference type="InterPro" id="IPR050671">
    <property type="entry name" value="CD300_family_receptors"/>
</dbReference>
<dbReference type="SMART" id="SM00409">
    <property type="entry name" value="IG"/>
    <property type="match status" value="1"/>
</dbReference>
<keyword evidence="2 5" id="KW-0812">Transmembrane</keyword>
<dbReference type="EMBL" id="VHII01000001">
    <property type="protein sequence ID" value="KAF1394927.1"/>
    <property type="molecule type" value="Genomic_DNA"/>
</dbReference>
<dbReference type="GO" id="GO:0005886">
    <property type="term" value="C:plasma membrane"/>
    <property type="evidence" value="ECO:0007669"/>
    <property type="project" value="TreeGrafter"/>
</dbReference>
<feature type="region of interest" description="Disordered" evidence="4">
    <location>
        <begin position="177"/>
        <end position="198"/>
    </location>
</feature>
<dbReference type="OrthoDB" id="9805957at2759"/>
<gene>
    <name evidence="8" type="ORF">PFLUV_G00006200</name>
</gene>
<feature type="chain" id="PRO_5025577021" description="Immunoglobulin domain-containing protein" evidence="6">
    <location>
        <begin position="19"/>
        <end position="279"/>
    </location>
</feature>
<keyword evidence="5" id="KW-1133">Transmembrane helix</keyword>
<dbReference type="Proteomes" id="UP000465112">
    <property type="component" value="Chromosome 1"/>
</dbReference>
<evidence type="ECO:0000313" key="9">
    <source>
        <dbReference type="Proteomes" id="UP000465112"/>
    </source>
</evidence>
<feature type="signal peptide" evidence="6">
    <location>
        <begin position="1"/>
        <end position="18"/>
    </location>
</feature>
<accession>A0A6A5EYC1</accession>
<proteinExistence type="predicted"/>
<protein>
    <recommendedName>
        <fullName evidence="7">Immunoglobulin domain-containing protein</fullName>
    </recommendedName>
</protein>
<sequence>MTSLILVFFLGGLWETESTSVTGVLGRDVKIKCSHSNAFSNVKYFCKGTCENEDVLISSRTNNDLNQKYSIEDEGNTFYVTISPVTEDDSGMYWCGIERIGLDTYNQVFLTVIKGNTNDPQSNAVSSKKLLCIGAGLGVVVLALAIALLTFFRHRNRDINAHSGKDHDIVFATPSSQKQDVNHVTTSSSTANEDQETDGRANSIFCSSTVQHQDTSSYPSDNIYSNVIVSSESQIQPEGLSYSTVSFIKHTDSSTVTPVLTYSAIQHKATDESTVYCNV</sequence>
<dbReference type="AlphaFoldDB" id="A0A6A5EYC1"/>
<evidence type="ECO:0000256" key="4">
    <source>
        <dbReference type="SAM" id="MobiDB-lite"/>
    </source>
</evidence>
<evidence type="ECO:0000259" key="7">
    <source>
        <dbReference type="SMART" id="SM00409"/>
    </source>
</evidence>
<dbReference type="PANTHER" id="PTHR11860:SF118">
    <property type="entry name" value="CMRF35-LIKE MOLECULE 3-RELATED"/>
    <property type="match status" value="1"/>
</dbReference>
<dbReference type="PANTHER" id="PTHR11860">
    <property type="entry name" value="POLYMERIC-IMMUNOGLOBULIN RECEPTOR"/>
    <property type="match status" value="1"/>
</dbReference>
<evidence type="ECO:0000256" key="5">
    <source>
        <dbReference type="SAM" id="Phobius"/>
    </source>
</evidence>
<dbReference type="InterPro" id="IPR036179">
    <property type="entry name" value="Ig-like_dom_sf"/>
</dbReference>
<dbReference type="InterPro" id="IPR003599">
    <property type="entry name" value="Ig_sub"/>
</dbReference>
<keyword evidence="3 5" id="KW-0472">Membrane</keyword>
<organism evidence="8 9">
    <name type="scientific">Perca fluviatilis</name>
    <name type="common">European perch</name>
    <dbReference type="NCBI Taxonomy" id="8168"/>
    <lineage>
        <taxon>Eukaryota</taxon>
        <taxon>Metazoa</taxon>
        <taxon>Chordata</taxon>
        <taxon>Craniata</taxon>
        <taxon>Vertebrata</taxon>
        <taxon>Euteleostomi</taxon>
        <taxon>Actinopterygii</taxon>
        <taxon>Neopterygii</taxon>
        <taxon>Teleostei</taxon>
        <taxon>Neoteleostei</taxon>
        <taxon>Acanthomorphata</taxon>
        <taxon>Eupercaria</taxon>
        <taxon>Perciformes</taxon>
        <taxon>Percoidei</taxon>
        <taxon>Percidae</taxon>
        <taxon>Percinae</taxon>
        <taxon>Perca</taxon>
    </lineage>
</organism>
<evidence type="ECO:0000256" key="1">
    <source>
        <dbReference type="ARBA" id="ARBA00004370"/>
    </source>
</evidence>
<dbReference type="SUPFAM" id="SSF48726">
    <property type="entry name" value="Immunoglobulin"/>
    <property type="match status" value="1"/>
</dbReference>
<comment type="subcellular location">
    <subcellularLocation>
        <location evidence="1">Membrane</location>
    </subcellularLocation>
</comment>
<feature type="domain" description="Immunoglobulin" evidence="7">
    <location>
        <begin position="18"/>
        <end position="113"/>
    </location>
</feature>
<evidence type="ECO:0000256" key="2">
    <source>
        <dbReference type="ARBA" id="ARBA00022692"/>
    </source>
</evidence>